<dbReference type="InterPro" id="IPR021327">
    <property type="entry name" value="DUF2934"/>
</dbReference>
<evidence type="ECO:0008006" key="4">
    <source>
        <dbReference type="Google" id="ProtNLM"/>
    </source>
</evidence>
<gene>
    <name evidence="2" type="ORF">SAMN05428963_12075</name>
</gene>
<dbReference type="AlphaFoldDB" id="A0A1T4T7N9"/>
<organism evidence="2 3">
    <name type="scientific">Consotaella salsifontis</name>
    <dbReference type="NCBI Taxonomy" id="1365950"/>
    <lineage>
        <taxon>Bacteria</taxon>
        <taxon>Pseudomonadati</taxon>
        <taxon>Pseudomonadota</taxon>
        <taxon>Alphaproteobacteria</taxon>
        <taxon>Hyphomicrobiales</taxon>
        <taxon>Aurantimonadaceae</taxon>
        <taxon>Consotaella</taxon>
    </lineage>
</organism>
<name>A0A1T4T7N9_9HYPH</name>
<evidence type="ECO:0000313" key="3">
    <source>
        <dbReference type="Proteomes" id="UP000190135"/>
    </source>
</evidence>
<feature type="compositionally biased region" description="Basic and acidic residues" evidence="1">
    <location>
        <begin position="117"/>
        <end position="126"/>
    </location>
</feature>
<dbReference type="STRING" id="1365950.SAMN05428963_12075"/>
<feature type="compositionally biased region" description="Basic and acidic residues" evidence="1">
    <location>
        <begin position="18"/>
        <end position="39"/>
    </location>
</feature>
<dbReference type="RefSeq" id="WP_078710228.1">
    <property type="nucleotide sequence ID" value="NZ_FUXL01000020.1"/>
</dbReference>
<feature type="region of interest" description="Disordered" evidence="1">
    <location>
        <begin position="18"/>
        <end position="139"/>
    </location>
</feature>
<keyword evidence="3" id="KW-1185">Reference proteome</keyword>
<evidence type="ECO:0000256" key="1">
    <source>
        <dbReference type="SAM" id="MobiDB-lite"/>
    </source>
</evidence>
<evidence type="ECO:0000313" key="2">
    <source>
        <dbReference type="EMBL" id="SKA36369.1"/>
    </source>
</evidence>
<sequence>MTPHNHDDISKRAYEIWEREGRPHGRDSEHWEQAARELGEEVASAAPSAQPASASDGASEPEPVKRGRGRAAMKGADSASPVSAKPGKPAKGSRKVKAVTSSSSAQPALVATPVELEVSKPDEPAKRRGPFSRKLSSKD</sequence>
<feature type="compositionally biased region" description="Low complexity" evidence="1">
    <location>
        <begin position="43"/>
        <end position="58"/>
    </location>
</feature>
<accession>A0A1T4T7N9</accession>
<dbReference type="Proteomes" id="UP000190135">
    <property type="component" value="Unassembled WGS sequence"/>
</dbReference>
<dbReference type="OrthoDB" id="9811127at2"/>
<proteinExistence type="predicted"/>
<dbReference type="Pfam" id="PF11154">
    <property type="entry name" value="DUF2934"/>
    <property type="match status" value="1"/>
</dbReference>
<reference evidence="2 3" key="1">
    <citation type="submission" date="2017-02" db="EMBL/GenBank/DDBJ databases">
        <authorList>
            <person name="Peterson S.W."/>
        </authorList>
    </citation>
    <scope>NUCLEOTIDE SEQUENCE [LARGE SCALE GENOMIC DNA]</scope>
    <source>
        <strain evidence="2 3">USBA 369</strain>
    </source>
</reference>
<dbReference type="EMBL" id="FUXL01000020">
    <property type="protein sequence ID" value="SKA36369.1"/>
    <property type="molecule type" value="Genomic_DNA"/>
</dbReference>
<protein>
    <recommendedName>
        <fullName evidence="4">DUF2934 domain-containing protein</fullName>
    </recommendedName>
</protein>